<keyword evidence="1" id="KW-0472">Membrane</keyword>
<dbReference type="InterPro" id="IPR013830">
    <property type="entry name" value="SGNH_hydro"/>
</dbReference>
<dbReference type="PANTHER" id="PTHR30383:SF27">
    <property type="entry name" value="SPORE GERMINATION LIPASE LIPC"/>
    <property type="match status" value="1"/>
</dbReference>
<dbReference type="GO" id="GO:0004622">
    <property type="term" value="F:phosphatidylcholine lysophospholipase activity"/>
    <property type="evidence" value="ECO:0007669"/>
    <property type="project" value="TreeGrafter"/>
</dbReference>
<gene>
    <name evidence="3" type="ORF">EJP77_03145</name>
</gene>
<comment type="caution">
    <text evidence="3">The sequence shown here is derived from an EMBL/GenBank/DDBJ whole genome shotgun (WGS) entry which is preliminary data.</text>
</comment>
<feature type="transmembrane region" description="Helical" evidence="1">
    <location>
        <begin position="6"/>
        <end position="30"/>
    </location>
</feature>
<dbReference type="RefSeq" id="WP_127197705.1">
    <property type="nucleotide sequence ID" value="NZ_RZNX01000001.1"/>
</dbReference>
<reference evidence="3 4" key="1">
    <citation type="submission" date="2018-12" db="EMBL/GenBank/DDBJ databases">
        <authorList>
            <person name="Sun L."/>
            <person name="Chen Z."/>
        </authorList>
    </citation>
    <scope>NUCLEOTIDE SEQUENCE [LARGE SCALE GENOMIC DNA]</scope>
    <source>
        <strain evidence="3 4">3-5-3</strain>
    </source>
</reference>
<dbReference type="AlphaFoldDB" id="A0A433XPM0"/>
<dbReference type="Pfam" id="PF13472">
    <property type="entry name" value="Lipase_GDSL_2"/>
    <property type="match status" value="1"/>
</dbReference>
<accession>A0A433XPM0</accession>
<dbReference type="Gene3D" id="3.40.50.1110">
    <property type="entry name" value="SGNH hydrolase"/>
    <property type="match status" value="1"/>
</dbReference>
<dbReference type="OrthoDB" id="252349at2"/>
<evidence type="ECO:0000256" key="1">
    <source>
        <dbReference type="SAM" id="Phobius"/>
    </source>
</evidence>
<dbReference type="Proteomes" id="UP000272464">
    <property type="component" value="Unassembled WGS sequence"/>
</dbReference>
<feature type="domain" description="SGNH hydrolase-type esterase" evidence="2">
    <location>
        <begin position="67"/>
        <end position="259"/>
    </location>
</feature>
<name>A0A433XPM0_9BACL</name>
<evidence type="ECO:0000313" key="3">
    <source>
        <dbReference type="EMBL" id="RUT36009.1"/>
    </source>
</evidence>
<protein>
    <recommendedName>
        <fullName evidence="2">SGNH hydrolase-type esterase domain-containing protein</fullName>
    </recommendedName>
</protein>
<dbReference type="PANTHER" id="PTHR30383">
    <property type="entry name" value="THIOESTERASE 1/PROTEASE 1/LYSOPHOSPHOLIPASE L1"/>
    <property type="match status" value="1"/>
</dbReference>
<evidence type="ECO:0000313" key="4">
    <source>
        <dbReference type="Proteomes" id="UP000272464"/>
    </source>
</evidence>
<dbReference type="InterPro" id="IPR036514">
    <property type="entry name" value="SGNH_hydro_sf"/>
</dbReference>
<proteinExistence type="predicted"/>
<evidence type="ECO:0000259" key="2">
    <source>
        <dbReference type="Pfam" id="PF13472"/>
    </source>
</evidence>
<keyword evidence="1" id="KW-0812">Transmembrane</keyword>
<dbReference type="EMBL" id="RZNX01000001">
    <property type="protein sequence ID" value="RUT36009.1"/>
    <property type="molecule type" value="Genomic_DNA"/>
</dbReference>
<dbReference type="SUPFAM" id="SSF52266">
    <property type="entry name" value="SGNH hydrolase"/>
    <property type="match status" value="1"/>
</dbReference>
<organism evidence="3 4">
    <name type="scientific">Paenibacillus zeisoli</name>
    <dbReference type="NCBI Taxonomy" id="2496267"/>
    <lineage>
        <taxon>Bacteria</taxon>
        <taxon>Bacillati</taxon>
        <taxon>Bacillota</taxon>
        <taxon>Bacilli</taxon>
        <taxon>Bacillales</taxon>
        <taxon>Paenibacillaceae</taxon>
        <taxon>Paenibacillus</taxon>
    </lineage>
</organism>
<sequence length="270" mass="29481">MNSSSWLWRTIGISSVLATLLLLAGFLYAVKDVIAPASGNPWVSTPDGSLSNAAPTTSAKEYNIVSLGDSLAKGTGDDTGQGFVRRAVTELQKVQKLPVKLVNNLGVNGMTTKGLLPTLNEEGVQYVLRNANVILLSIGGNDLFQGAQNVQTGKALPTYKELSSEVEKASLRLKQIVDKIHEINPAAQLVYVGLYNPFNDLKEMRIPGNQAVAEWNLRASEILNTYENGRVVSTFDIFTGNTKKYLADDHFHPNDEGYQYIAERIVQGLR</sequence>
<dbReference type="InterPro" id="IPR051532">
    <property type="entry name" value="Ester_Hydrolysis_Enzymes"/>
</dbReference>
<keyword evidence="1" id="KW-1133">Transmembrane helix</keyword>
<keyword evidence="4" id="KW-1185">Reference proteome</keyword>